<dbReference type="Gene3D" id="1.20.1270.180">
    <property type="match status" value="1"/>
</dbReference>
<gene>
    <name evidence="2" type="ORF">RRH01S_03_05100</name>
</gene>
<dbReference type="EMBL" id="BAYX01000003">
    <property type="protein sequence ID" value="GAJ92435.1"/>
    <property type="molecule type" value="Genomic_DNA"/>
</dbReference>
<dbReference type="PANTHER" id="PTHR39176:SF1">
    <property type="entry name" value="PERIPLASMIC PROTEIN"/>
    <property type="match status" value="1"/>
</dbReference>
<evidence type="ECO:0000259" key="1">
    <source>
        <dbReference type="Pfam" id="PF07007"/>
    </source>
</evidence>
<comment type="caution">
    <text evidence="2">The sequence shown here is derived from an EMBL/GenBank/DDBJ whole genome shotgun (WGS) entry which is preliminary data.</text>
</comment>
<proteinExistence type="predicted"/>
<protein>
    <recommendedName>
        <fullName evidence="1">Lysozyme inhibitor LprI-like N-terminal domain-containing protein</fullName>
    </recommendedName>
</protein>
<evidence type="ECO:0000313" key="3">
    <source>
        <dbReference type="Proteomes" id="UP000026941"/>
    </source>
</evidence>
<organism evidence="2 3">
    <name type="scientific">Rhizobium rhizogenes NBRC 13257</name>
    <dbReference type="NCBI Taxonomy" id="1220581"/>
    <lineage>
        <taxon>Bacteria</taxon>
        <taxon>Pseudomonadati</taxon>
        <taxon>Pseudomonadota</taxon>
        <taxon>Alphaproteobacteria</taxon>
        <taxon>Hyphomicrobiales</taxon>
        <taxon>Rhizobiaceae</taxon>
        <taxon>Rhizobium/Agrobacterium group</taxon>
        <taxon>Rhizobium</taxon>
    </lineage>
</organism>
<reference evidence="2 3" key="1">
    <citation type="submission" date="2014-05" db="EMBL/GenBank/DDBJ databases">
        <title>Whole genome shotgun sequence of Rhizobium rhizogenes NBRC 13257.</title>
        <authorList>
            <person name="Katano-Makiyama Y."/>
            <person name="Hosoyama A."/>
            <person name="Hashimoto M."/>
            <person name="Hosoyama Y."/>
            <person name="Noguchi M."/>
            <person name="Tsuchikane K."/>
            <person name="Kimura A."/>
            <person name="Ohji S."/>
            <person name="Ichikawa N."/>
            <person name="Yamazoe A."/>
            <person name="Fujita N."/>
        </authorList>
    </citation>
    <scope>NUCLEOTIDE SEQUENCE [LARGE SCALE GENOMIC DNA]</scope>
    <source>
        <strain evidence="2 3">NBRC 13257</strain>
    </source>
</reference>
<sequence length="162" mass="17678">MLATERWCYIFGTSEISFAIDISGGIRMRITAFAIALILATPTFALAEQNCGDLTTQTDMNICAGKAYAKSDAELNVLYKQIEARLKDDADTKKLLVSTQKAWVGYRDAECNFSSSKVTGGTVYPFISSSCLNNMTRSRIEDLKGYLKCGDGDLDCPVPSAN</sequence>
<feature type="domain" description="Lysozyme inhibitor LprI-like N-terminal" evidence="1">
    <location>
        <begin position="54"/>
        <end position="143"/>
    </location>
</feature>
<evidence type="ECO:0000313" key="2">
    <source>
        <dbReference type="EMBL" id="GAJ92435.1"/>
    </source>
</evidence>
<dbReference type="PANTHER" id="PTHR39176">
    <property type="entry name" value="PERIPLASMIC PROTEIN-RELATED"/>
    <property type="match status" value="1"/>
</dbReference>
<dbReference type="AlphaFoldDB" id="A0AA87Q3I0"/>
<dbReference type="Pfam" id="PF07007">
    <property type="entry name" value="LprI"/>
    <property type="match status" value="1"/>
</dbReference>
<name>A0AA87Q3I0_RHIRH</name>
<dbReference type="Proteomes" id="UP000026941">
    <property type="component" value="Unassembled WGS sequence"/>
</dbReference>
<dbReference type="InterPro" id="IPR009739">
    <property type="entry name" value="LprI-like_N"/>
</dbReference>
<accession>A0AA87Q3I0</accession>